<feature type="compositionally biased region" description="Polar residues" evidence="7">
    <location>
        <begin position="1779"/>
        <end position="1790"/>
    </location>
</feature>
<dbReference type="Pfam" id="PF04829">
    <property type="entry name" value="PT-VENN"/>
    <property type="match status" value="1"/>
</dbReference>
<sequence>MNKTLYRVIFNRKRGAVVAVAETTKREGKSCADSDSGGAHVKSVPFGTTHAPICRSNIFSFSLLGFSLCLAVGTANIAFADGIIADKAAPKTQQATILQTGNGIPQVNIQTPTSAGVSVNQYTQFDVGNRGAILNNSRSNTQTQLGGWIQGNPWLARGEARVVVNQINSSHSSQLNGYIEVGGRRAEVVIANLAGIAVNGGGFINASRATLTTGEPQYQTGALTGFQVRSGHIAITGQGLDARDTDYTRILSYHSKIDAPVWGQDVRVVAGQNDVAATGDAHSPIPNNAAANTSNNTANNGTHIPLFAIDTGKLGGMYANKITLISTAEQAGIRNQGQLFASAGNVAIDANGRLVNSGTMAAANVQDMNNTAEHKVNIRSQAFENSGTAVSQQGTQIHSQSIQNTGKLLSAGTADLAVSGSLNNQNGEIITNQQLIIHDGQQSTAVIDNTNGTIQSGHDVAIQAKSLSNNGTLAADNKLDIALQDDFYVGRKIVAGNELSLSTRGNLKNSHTLQAGKRIRIKANNLDNAAQGNIQSGGTTDIGTQHNLTNRGLIDGQQTKIQAGQVNNIGTGRIYGDNIAIAATRLDNQDENGTGAAIAARENLNLGIGQLNNRENSLIYSGNDMAVGGALDTNGQATGKAQSIRNAGATIEAAGKMRLGVEKLLNTNEHLQTQLVETGREHIVDYEAFGRHELLREGTQHELGWSVYNDESDHLRTPDGAAHENWHKYDYEKVTQKTQVAQTAPAKIISGNDLTIDGKEVFNTDSQIIAGGDLLVQTEKDGLHNEQTFGEKKVFSENGKLHSYWREKHKGRDSTGHSEQNYTLPEEITRNISLGSFAYESHRKALSHHAPSQGTELPQSNGISLPYTSNSFTPLPGSSLYIINPVNKGYLVETDPRFANYRQWLGSDYMLDSLKLDPNNLHKRLGDGYYEQRLINEQIAELTGHRRLDGYQNDEEQFKALMDNGATAARSMNLSVGIALSAEQVAQLTGDIVWLVQKEVKLPDGGTQTVLVPQVYVRVKNGDIDGKGALLSGSNTQINVSGSLKNSGTIAGRNTLIINTDTLDNIGGRIHAQKSAVTATQDINNIGGILSAEQTLLLNAGNNINSQSTTAGSQNTQGSSTYLDRMAGIYITGKEKGVLAAQAGKDINIIAGQISNQSEQGQTRLQAGRDINLDTVQTGKHQATHFDADNHVIRGSTNEVGSSIQTKGDVTLLSGNNLNAKAAEVSSANGTLAVSAKNDINISAGINTTHVDDASKHTGRSGGGNKLIITDKAQSHNETAQSSTFEGKQVVLQAGNDANILGSNVISDNGTRIQAGNHVRIGTTQTQSQSETYHQTQKSGLMSAGIGFTIGSKTNTQENQSQSNEHTGSTVGSLKGDTTIVAGKHYEQIGSTVSSPEGNNTIYAQSIDIQAAHNKLNSNTTQTYEQKGLTVAFSSPVTDLAQQAIAVAQSSKQVGQSKNDRVNAMAAANAGWQAYQTGKSAQNLANGTTNAKQVSISITYGEQQNRQTTQVQANQAQASQIQAGGKTTLIATGAAEQSNINIAGSDVAGKAGTILIADNDITLQSAEQSNTERSQNKSAGWNAGAAVSFGQGGWSLGVTAGGNVGKGHGNGGSITHRHSHIGDKGSQTLIQSGVDTTIKGAQVRGKGAQANAKNLSIQSVQDRETYQSKQQNASAQVTVGYGFSASGDYSQSKIRADHASVTEQSGIYAGEDGYQIKVGNHTDLKGGIITSSQSAEDKGKNRFSTGTLTASDIQNHSQYEGKSFGLGASVAVSGKTLGQGAQNKPQNKHLTSVADKNGASSSVGYGSDQDSQSSITKSGINTRNIQITDEAAQIRLTGKTAEESKADIYTNTTTDTADQHSGRLKNVFDKDRVQSELDLQRTVSQDFSKNVQQANTEINQHLDKLKADKEAAETAAAEALANGDMETAKRKAHEAQDAAAKADNWQQGKVILNMLASGLAAPTQSGAGIAAATASPAVSYAIGQHFKDLAGQNANGKLTASQETAHVLAHAVLGAAVAAAGDNNALAGALSAGGSEAAAPYISKWLYGKEKGSDLTAEEKETVSAITNLLGTATGAAVGNSATDGVQGSLNAQSAVGNNWLSVKQLIEVDKTYFACATDEICKQRVVDEARILSQAQDTRLTWAKVKCTAGYCDELTAMNKQWVYSMGINNVVAELRKHYPNATHQQLIQAAQVYATEADSSFNQGTTRFIVGALNDFPALGLAGRQISTGIRGISRLIKRVNPNIRIEGQKYYVPLPTLNPKRVTVYRIEGTPNTRLLISDTGMVQIQGNTTLYLNFGNRQRAIQYLEQKVRQNLPDVQVKTFTVPKSVVDDLNKIALPENKVKTYDPNRLRPVIADPTKATNQFGIRPHDFRNFENQIIKGSGKNGR</sequence>
<dbReference type="InterPro" id="IPR011050">
    <property type="entry name" value="Pectin_lyase_fold/virulence"/>
</dbReference>
<dbReference type="InterPro" id="IPR025157">
    <property type="entry name" value="Hemagglutinin_rpt"/>
</dbReference>
<dbReference type="GO" id="GO:0090729">
    <property type="term" value="F:toxin activity"/>
    <property type="evidence" value="ECO:0007669"/>
    <property type="project" value="UniProtKB-KW"/>
</dbReference>
<comment type="similarity">
    <text evidence="5">In the N-terminal section; belongs to the CdiA toxin family.</text>
</comment>
<organism evidence="9 10">
    <name type="scientific">Neisseria lactamica</name>
    <dbReference type="NCBI Taxonomy" id="486"/>
    <lineage>
        <taxon>Bacteria</taxon>
        <taxon>Pseudomonadati</taxon>
        <taxon>Pseudomonadota</taxon>
        <taxon>Betaproteobacteria</taxon>
        <taxon>Neisseriales</taxon>
        <taxon>Neisseriaceae</taxon>
        <taxon>Neisseria</taxon>
    </lineage>
</organism>
<feature type="region of interest" description="Disordered" evidence="7">
    <location>
        <begin position="1777"/>
        <end position="1818"/>
    </location>
</feature>
<name>A0A378VJI3_NEILA</name>
<dbReference type="InterPro" id="IPR006914">
    <property type="entry name" value="VENN_dom"/>
</dbReference>
<evidence type="ECO:0000256" key="5">
    <source>
        <dbReference type="ARBA" id="ARBA00024043"/>
    </source>
</evidence>
<protein>
    <submittedName>
        <fullName evidence="9">Hemagglutinin/hemolysin-related protein</fullName>
    </submittedName>
</protein>
<dbReference type="Proteomes" id="UP000254193">
    <property type="component" value="Unassembled WGS sequence"/>
</dbReference>
<keyword evidence="2" id="KW-0800">Toxin</keyword>
<feature type="domain" description="Filamentous haemagglutinin FhaB/tRNA nuclease CdiA-like TPS" evidence="8">
    <location>
        <begin position="101"/>
        <end position="221"/>
    </location>
</feature>
<keyword evidence="6" id="KW-0175">Coiled coil</keyword>
<dbReference type="Pfam" id="PF05594">
    <property type="entry name" value="Fil_haemagg"/>
    <property type="match status" value="7"/>
</dbReference>
<dbReference type="Pfam" id="PF13332">
    <property type="entry name" value="Fil_haemagg_2"/>
    <property type="match status" value="2"/>
</dbReference>
<dbReference type="SUPFAM" id="SSF51126">
    <property type="entry name" value="Pectin lyase-like"/>
    <property type="match status" value="1"/>
</dbReference>
<gene>
    <name evidence="9" type="primary">fhaB_4</name>
    <name evidence="9" type="ORF">NCTC10616_00603</name>
</gene>
<proteinExistence type="inferred from homology"/>
<dbReference type="Pfam" id="PF05860">
    <property type="entry name" value="TPS"/>
    <property type="match status" value="1"/>
</dbReference>
<feature type="coiled-coil region" evidence="6">
    <location>
        <begin position="1888"/>
        <end position="1922"/>
    </location>
</feature>
<keyword evidence="3" id="KW-1266">Target cell cytoplasm</keyword>
<evidence type="ECO:0000256" key="1">
    <source>
        <dbReference type="ARBA" id="ARBA00004219"/>
    </source>
</evidence>
<dbReference type="InterPro" id="IPR012334">
    <property type="entry name" value="Pectin_lyas_fold"/>
</dbReference>
<feature type="region of interest" description="Disordered" evidence="7">
    <location>
        <begin position="1351"/>
        <end position="1375"/>
    </location>
</feature>
<evidence type="ECO:0000259" key="8">
    <source>
        <dbReference type="SMART" id="SM00912"/>
    </source>
</evidence>
<dbReference type="NCBIfam" id="TIGR01901">
    <property type="entry name" value="adhes_NPXG"/>
    <property type="match status" value="1"/>
</dbReference>
<keyword evidence="4" id="KW-0843">Virulence</keyword>
<feature type="compositionally biased region" description="Polar residues" evidence="7">
    <location>
        <begin position="1351"/>
        <end position="1372"/>
    </location>
</feature>
<dbReference type="Gene3D" id="2.160.20.10">
    <property type="entry name" value="Single-stranded right-handed beta-helix, Pectin lyase-like"/>
    <property type="match status" value="1"/>
</dbReference>
<feature type="compositionally biased region" description="Polar residues" evidence="7">
    <location>
        <begin position="1798"/>
        <end position="1818"/>
    </location>
</feature>
<dbReference type="GO" id="GO:0003824">
    <property type="term" value="F:catalytic activity"/>
    <property type="evidence" value="ECO:0007669"/>
    <property type="project" value="UniProtKB-ARBA"/>
</dbReference>
<dbReference type="RefSeq" id="WP_258551572.1">
    <property type="nucleotide sequence ID" value="NZ_UGRO01000002.1"/>
</dbReference>
<evidence type="ECO:0000256" key="6">
    <source>
        <dbReference type="SAM" id="Coils"/>
    </source>
</evidence>
<dbReference type="SMART" id="SM00912">
    <property type="entry name" value="Haemagg_act"/>
    <property type="match status" value="1"/>
</dbReference>
<dbReference type="InterPro" id="IPR008619">
    <property type="entry name" value="Filamentous_hemagglutn_rpt"/>
</dbReference>
<dbReference type="Pfam" id="PF13018">
    <property type="entry name" value="ESPR"/>
    <property type="match status" value="1"/>
</dbReference>
<accession>A0A378VJI3</accession>
<dbReference type="InterPro" id="IPR008638">
    <property type="entry name" value="FhaB/CdiA-like_TPS"/>
</dbReference>
<evidence type="ECO:0000256" key="4">
    <source>
        <dbReference type="ARBA" id="ARBA00023026"/>
    </source>
</evidence>
<evidence type="ECO:0000256" key="2">
    <source>
        <dbReference type="ARBA" id="ARBA00022656"/>
    </source>
</evidence>
<comment type="subcellular location">
    <subcellularLocation>
        <location evidence="1">Target cell</location>
        <location evidence="1">Target cell cytoplasm</location>
    </subcellularLocation>
</comment>
<keyword evidence="10" id="KW-1185">Reference proteome</keyword>
<dbReference type="NCBIfam" id="TIGR01731">
    <property type="entry name" value="fil_hemag_20aa"/>
    <property type="match status" value="7"/>
</dbReference>
<dbReference type="InterPro" id="IPR010069">
    <property type="entry name" value="CdiA_FHA1_rpt"/>
</dbReference>
<dbReference type="InterPro" id="IPR024973">
    <property type="entry name" value="ESPR"/>
</dbReference>
<dbReference type="EMBL" id="UGRO01000002">
    <property type="protein sequence ID" value="SUA16949.1"/>
    <property type="molecule type" value="Genomic_DNA"/>
</dbReference>
<evidence type="ECO:0000256" key="3">
    <source>
        <dbReference type="ARBA" id="ARBA00022913"/>
    </source>
</evidence>
<evidence type="ECO:0000313" key="9">
    <source>
        <dbReference type="EMBL" id="SUA16949.1"/>
    </source>
</evidence>
<evidence type="ECO:0000256" key="7">
    <source>
        <dbReference type="SAM" id="MobiDB-lite"/>
    </source>
</evidence>
<evidence type="ECO:0000313" key="10">
    <source>
        <dbReference type="Proteomes" id="UP000254193"/>
    </source>
</evidence>
<reference evidence="9 10" key="1">
    <citation type="submission" date="2018-06" db="EMBL/GenBank/DDBJ databases">
        <authorList>
            <consortium name="Pathogen Informatics"/>
            <person name="Doyle S."/>
        </authorList>
    </citation>
    <scope>NUCLEOTIDE SEQUENCE [LARGE SCALE GENOMIC DNA]</scope>
    <source>
        <strain evidence="9 10">NCTC10616</strain>
    </source>
</reference>